<dbReference type="CDD" id="cd09281">
    <property type="entry name" value="UPF0066"/>
    <property type="match status" value="1"/>
</dbReference>
<organism evidence="4 5">
    <name type="scientific">Plantimonas leprariae</name>
    <dbReference type="NCBI Taxonomy" id="2615207"/>
    <lineage>
        <taxon>Bacteria</taxon>
        <taxon>Pseudomonadati</taxon>
        <taxon>Pseudomonadota</taxon>
        <taxon>Alphaproteobacteria</taxon>
        <taxon>Hyphomicrobiales</taxon>
        <taxon>Aurantimonadaceae</taxon>
        <taxon>Plantimonas</taxon>
    </lineage>
</organism>
<dbReference type="InterPro" id="IPR036413">
    <property type="entry name" value="YaeB-like_sf"/>
</dbReference>
<dbReference type="PANTHER" id="PTHR12818:SF0">
    <property type="entry name" value="TRNA (ADENINE(37)-N6)-METHYLTRANSFERASE"/>
    <property type="match status" value="1"/>
</dbReference>
<dbReference type="GO" id="GO:0008168">
    <property type="term" value="F:methyltransferase activity"/>
    <property type="evidence" value="ECO:0007669"/>
    <property type="project" value="UniProtKB-KW"/>
</dbReference>
<dbReference type="Pfam" id="PF01980">
    <property type="entry name" value="TrmO_N"/>
    <property type="match status" value="1"/>
</dbReference>
<keyword evidence="1" id="KW-0949">S-adenosyl-L-methionine</keyword>
<dbReference type="PROSITE" id="PS51668">
    <property type="entry name" value="TSAA_2"/>
    <property type="match status" value="1"/>
</dbReference>
<comment type="caution">
    <text evidence="4">The sequence shown here is derived from an EMBL/GenBank/DDBJ whole genome shotgun (WGS) entry which is preliminary data.</text>
</comment>
<reference evidence="4 5" key="1">
    <citation type="submission" date="2019-09" db="EMBL/GenBank/DDBJ databases">
        <title>YIM 132180 draft genome.</title>
        <authorList>
            <person name="Zhang K."/>
        </authorList>
    </citation>
    <scope>NUCLEOTIDE SEQUENCE [LARGE SCALE GENOMIC DNA]</scope>
    <source>
        <strain evidence="4 5">YIM 132180</strain>
    </source>
</reference>
<dbReference type="GO" id="GO:0032259">
    <property type="term" value="P:methylation"/>
    <property type="evidence" value="ECO:0007669"/>
    <property type="project" value="UniProtKB-KW"/>
</dbReference>
<dbReference type="InterPro" id="IPR023370">
    <property type="entry name" value="TrmO-like_N"/>
</dbReference>
<evidence type="ECO:0000256" key="2">
    <source>
        <dbReference type="ARBA" id="ARBA00033753"/>
    </source>
</evidence>
<dbReference type="NCBIfam" id="TIGR00104">
    <property type="entry name" value="tRNA_TsaA"/>
    <property type="match status" value="1"/>
</dbReference>
<comment type="similarity">
    <text evidence="2">Belongs to the tRNA methyltransferase O family.</text>
</comment>
<dbReference type="Gene3D" id="2.40.30.70">
    <property type="entry name" value="YaeB-like"/>
    <property type="match status" value="1"/>
</dbReference>
<dbReference type="SUPFAM" id="SSF118196">
    <property type="entry name" value="YaeB-like"/>
    <property type="match status" value="1"/>
</dbReference>
<dbReference type="Proteomes" id="UP000432089">
    <property type="component" value="Unassembled WGS sequence"/>
</dbReference>
<keyword evidence="4" id="KW-0808">Transferase</keyword>
<accession>A0A7V7TX17</accession>
<dbReference type="AlphaFoldDB" id="A0A7V7TX17"/>
<name>A0A7V7TX17_9HYPH</name>
<keyword evidence="5" id="KW-1185">Reference proteome</keyword>
<evidence type="ECO:0000259" key="3">
    <source>
        <dbReference type="PROSITE" id="PS51668"/>
    </source>
</evidence>
<dbReference type="InterPro" id="IPR036414">
    <property type="entry name" value="YaeB_N_sf"/>
</dbReference>
<dbReference type="PANTHER" id="PTHR12818">
    <property type="entry name" value="TRNA (ADENINE(37)-N6)-METHYLTRANSFERASE"/>
    <property type="match status" value="1"/>
</dbReference>
<evidence type="ECO:0000313" key="4">
    <source>
        <dbReference type="EMBL" id="KAB0680806.1"/>
    </source>
</evidence>
<dbReference type="InterPro" id="IPR040372">
    <property type="entry name" value="YaeB-like"/>
</dbReference>
<proteinExistence type="inferred from homology"/>
<feature type="domain" description="TsaA-like" evidence="3">
    <location>
        <begin position="28"/>
        <end position="164"/>
    </location>
</feature>
<dbReference type="EMBL" id="VZDO01000004">
    <property type="protein sequence ID" value="KAB0680806.1"/>
    <property type="molecule type" value="Genomic_DNA"/>
</dbReference>
<sequence>MQEDQAGLRDGEVLFASLDHAASGDARLRFIGRIRSDWRERSSCPKNVREARERGGGSPLVEVLPPFREGLADLGDGQWLILLTWLDRARRDLALQRPRHADRALGTFSLRSPVRPNPIGLHLVRALHIDAPAGRITLDAVDVLDATPLLDIKPFIGSVDVPPPGEA</sequence>
<gene>
    <name evidence="4" type="primary">tsaA</name>
    <name evidence="4" type="ORF">F6X38_07390</name>
</gene>
<evidence type="ECO:0000256" key="1">
    <source>
        <dbReference type="ARBA" id="ARBA00022691"/>
    </source>
</evidence>
<protein>
    <submittedName>
        <fullName evidence="4">tRNA (N6-threonylcarbamoyladenosine(37)-N6)-methyltransferase TrmO</fullName>
    </submittedName>
</protein>
<keyword evidence="4" id="KW-0489">Methyltransferase</keyword>
<evidence type="ECO:0000313" key="5">
    <source>
        <dbReference type="Proteomes" id="UP000432089"/>
    </source>
</evidence>
<dbReference type="RefSeq" id="WP_150968958.1">
    <property type="nucleotide sequence ID" value="NZ_VZDO01000004.1"/>
</dbReference>